<reference evidence="4" key="1">
    <citation type="submission" date="2014-03" db="EMBL/GenBank/DDBJ databases">
        <title>The Genome Sequence of Puccinia striiformis f. sp. tritici PST-78.</title>
        <authorList>
            <consortium name="The Broad Institute Genome Sequencing Platform"/>
            <person name="Cuomo C."/>
            <person name="Hulbert S."/>
            <person name="Chen X."/>
            <person name="Walker B."/>
            <person name="Young S.K."/>
            <person name="Zeng Q."/>
            <person name="Gargeya S."/>
            <person name="Fitzgerald M."/>
            <person name="Haas B."/>
            <person name="Abouelleil A."/>
            <person name="Alvarado L."/>
            <person name="Arachchi H.M."/>
            <person name="Berlin A.M."/>
            <person name="Chapman S.B."/>
            <person name="Goldberg J."/>
            <person name="Griggs A."/>
            <person name="Gujja S."/>
            <person name="Hansen M."/>
            <person name="Howarth C."/>
            <person name="Imamovic A."/>
            <person name="Larimer J."/>
            <person name="McCowan C."/>
            <person name="Montmayeur A."/>
            <person name="Murphy C."/>
            <person name="Neiman D."/>
            <person name="Pearson M."/>
            <person name="Priest M."/>
            <person name="Roberts A."/>
            <person name="Saif S."/>
            <person name="Shea T."/>
            <person name="Sisk P."/>
            <person name="Sykes S."/>
            <person name="Wortman J."/>
            <person name="Nusbaum C."/>
            <person name="Birren B."/>
        </authorList>
    </citation>
    <scope>NUCLEOTIDE SEQUENCE [LARGE SCALE GENOMIC DNA]</scope>
    <source>
        <strain evidence="4">race PST-78</strain>
    </source>
</reference>
<evidence type="ECO:0000313" key="3">
    <source>
        <dbReference type="EMBL" id="KNE93328.1"/>
    </source>
</evidence>
<feature type="compositionally biased region" description="Basic and acidic residues" evidence="1">
    <location>
        <begin position="807"/>
        <end position="820"/>
    </location>
</feature>
<proteinExistence type="predicted"/>
<feature type="region of interest" description="Disordered" evidence="1">
    <location>
        <begin position="855"/>
        <end position="996"/>
    </location>
</feature>
<name>A0A0L0V211_9BASI</name>
<comment type="caution">
    <text evidence="3">The sequence shown here is derived from an EMBL/GenBank/DDBJ whole genome shotgun (WGS) entry which is preliminary data.</text>
</comment>
<feature type="compositionally biased region" description="Basic and acidic residues" evidence="1">
    <location>
        <begin position="937"/>
        <end position="952"/>
    </location>
</feature>
<evidence type="ECO:0000256" key="1">
    <source>
        <dbReference type="SAM" id="MobiDB-lite"/>
    </source>
</evidence>
<feature type="compositionally biased region" description="Polar residues" evidence="1">
    <location>
        <begin position="626"/>
        <end position="639"/>
    </location>
</feature>
<sequence length="1129" mass="125507">MHSFFKSRSSKNKTSPNPPTSDRIPVVQTTQLSVDELGRPTSSPQLFHTQNSTSEGLHPTSQTFNHSDAELQLIYGYIGLHTEIELDLPTAARAVNLVAQELKSRALETPLLFSTHALDISTEGTHNLIRRFVHNQHDFTHDLTMHNGHNLAAFLKWILSRYVNGRGTHGFLQWEQYASWRESEKAFGYPLRFLSTHLTAHMTAPAASLLTCLLDLFASASVRADMNGMTAHKCAALFGAYIFGLEEDKPFEHTYTHWLRQSHATEHLIFAHMRDLKAQSPTGKLPLRMETTIAGYPSIIPSLIKTHSSARLEKVARFQRLTSFYSKNLISSAGTWSVARSTTWDRLKPYPEIGAAQYLNHSKAGLPADPSKLLIAPSYKHLLNIKGQMNLDNEEDDFLGSTNFDGPQRFKTLVEKEWSGFMNRGFQEPDGKKLEFNLDESSNAKLKMKRQTMDWDSFTGAGFIGRETYRPTDLDFNANIQKTPPPSTAPSCSKRGLSKKLIKTSKAPSVFDYDTTPNELPSLFVDENFFEAWADVLISSGWCRDELKEVSWALIHCKCKPADHQEYEFRPTPSNPDGRNDDMWALFEEVIPAEYQAAQLNAQKVANSKGNRRSFLRVITRKKSPNGPSSERAQCTPEPSLQYYPIAPASLAPSMTNSISHSSSTSNHQADPSCESVASRATSTTPQSGHVGLFRSLSKAIKGGHHPMSAATATHAAQLHTMTLDAESVDELDASCLQNPTANKLEPWVNVSANGGSSQSRSGASSDTTRDLNRSRSPNPDRPSNPTPPPSDRPRSTSTSSSQDFTPHSDHEGLIHDDNHSSALSRSIASSSDFTVELAERRESTQIRPASLIPFKNINGNLPARNSPANIVPDDLVYDPSNGSLPHRPKDEKFQYNQPNEPLRTPSSIASSTHSNTSSSSVDRMDCLNSFPQPQHRPSEGGEEDQRLEHQQSVKGQLPSRGEAHQKNRRQQQVYQKPEAQLDQNQKQFLQSTPQREQSLASPLLIKPSLIKAGVHFESPASVKDDALHAPLRKLGSPLGPIVGGNHYSNSPTLPPQFDRKARNVSNIVNLFEKAQPDIPLKQEQDKDGRPPMPPTYEIPEHRPSHVGSPMRIPVRSLKLSRVGEQEER</sequence>
<feature type="compositionally biased region" description="Polar residues" evidence="1">
    <location>
        <begin position="982"/>
        <end position="996"/>
    </location>
</feature>
<evidence type="ECO:0000313" key="4">
    <source>
        <dbReference type="Proteomes" id="UP000054564"/>
    </source>
</evidence>
<dbReference type="Pfam" id="PF08101">
    <property type="entry name" value="Msb1-Mug8_dom"/>
    <property type="match status" value="1"/>
</dbReference>
<feature type="compositionally biased region" description="Polar residues" evidence="1">
    <location>
        <begin position="679"/>
        <end position="688"/>
    </location>
</feature>
<dbReference type="Proteomes" id="UP000054564">
    <property type="component" value="Unassembled WGS sequence"/>
</dbReference>
<feature type="region of interest" description="Disordered" evidence="1">
    <location>
        <begin position="1075"/>
        <end position="1129"/>
    </location>
</feature>
<dbReference type="AlphaFoldDB" id="A0A0L0V211"/>
<dbReference type="OrthoDB" id="3362494at2759"/>
<accession>A0A0L0V211</accession>
<feature type="compositionally biased region" description="Pro residues" evidence="1">
    <location>
        <begin position="780"/>
        <end position="791"/>
    </location>
</feature>
<gene>
    <name evidence="3" type="ORF">PSTG_13270</name>
</gene>
<feature type="region of interest" description="Disordered" evidence="1">
    <location>
        <begin position="654"/>
        <end position="691"/>
    </location>
</feature>
<dbReference type="InterPro" id="IPR012965">
    <property type="entry name" value="Msb1/Mug8_dom"/>
</dbReference>
<dbReference type="EMBL" id="AJIL01000139">
    <property type="protein sequence ID" value="KNE93328.1"/>
    <property type="molecule type" value="Genomic_DNA"/>
</dbReference>
<feature type="compositionally biased region" description="Low complexity" evidence="1">
    <location>
        <begin position="654"/>
        <end position="668"/>
    </location>
</feature>
<dbReference type="InterPro" id="IPR037508">
    <property type="entry name" value="Msb1/Mug8"/>
</dbReference>
<dbReference type="STRING" id="1165861.A0A0L0V211"/>
<feature type="compositionally biased region" description="Low complexity" evidence="1">
    <location>
        <begin position="905"/>
        <end position="921"/>
    </location>
</feature>
<evidence type="ECO:0000259" key="2">
    <source>
        <dbReference type="Pfam" id="PF08101"/>
    </source>
</evidence>
<keyword evidence="4" id="KW-1185">Reference proteome</keyword>
<feature type="region of interest" description="Disordered" evidence="1">
    <location>
        <begin position="37"/>
        <end position="59"/>
    </location>
</feature>
<dbReference type="PANTHER" id="PTHR28093">
    <property type="entry name" value="MORPHOGENESIS-RELATED PROTEIN MSB1"/>
    <property type="match status" value="1"/>
</dbReference>
<feature type="domain" description="Meiotically up-regulated protein Msb1/Mug8" evidence="2">
    <location>
        <begin position="94"/>
        <end position="454"/>
    </location>
</feature>
<feature type="compositionally biased region" description="Basic and acidic residues" evidence="1">
    <location>
        <begin position="1081"/>
        <end position="1090"/>
    </location>
</feature>
<feature type="region of interest" description="Disordered" evidence="1">
    <location>
        <begin position="747"/>
        <end position="822"/>
    </location>
</feature>
<feature type="compositionally biased region" description="Polar residues" evidence="1">
    <location>
        <begin position="40"/>
        <end position="59"/>
    </location>
</feature>
<dbReference type="PANTHER" id="PTHR28093:SF1">
    <property type="entry name" value="MORPHOGENESIS-RELATED PROTEIN MSB1"/>
    <property type="match status" value="1"/>
</dbReference>
<protein>
    <recommendedName>
        <fullName evidence="2">Meiotically up-regulated protein Msb1/Mug8 domain-containing protein</fullName>
    </recommendedName>
</protein>
<dbReference type="InterPro" id="IPR008936">
    <property type="entry name" value="Rho_GTPase_activation_prot"/>
</dbReference>
<feature type="compositionally biased region" description="Low complexity" evidence="1">
    <location>
        <begin position="752"/>
        <end position="766"/>
    </location>
</feature>
<feature type="region of interest" description="Disordered" evidence="1">
    <location>
        <begin position="618"/>
        <end position="639"/>
    </location>
</feature>
<dbReference type="Gene3D" id="1.10.555.10">
    <property type="entry name" value="Rho GTPase activation protein"/>
    <property type="match status" value="1"/>
</dbReference>
<feature type="region of interest" description="Disordered" evidence="1">
    <location>
        <begin position="1"/>
        <end position="25"/>
    </location>
</feature>
<organism evidence="3 4">
    <name type="scientific">Puccinia striiformis f. sp. tritici PST-78</name>
    <dbReference type="NCBI Taxonomy" id="1165861"/>
    <lineage>
        <taxon>Eukaryota</taxon>
        <taxon>Fungi</taxon>
        <taxon>Dikarya</taxon>
        <taxon>Basidiomycota</taxon>
        <taxon>Pucciniomycotina</taxon>
        <taxon>Pucciniomycetes</taxon>
        <taxon>Pucciniales</taxon>
        <taxon>Pucciniaceae</taxon>
        <taxon>Puccinia</taxon>
    </lineage>
</organism>